<organism evidence="1 2">
    <name type="scientific">Pseudoduganella armeniaca</name>
    <dbReference type="NCBI Taxonomy" id="2072590"/>
    <lineage>
        <taxon>Bacteria</taxon>
        <taxon>Pseudomonadati</taxon>
        <taxon>Pseudomonadota</taxon>
        <taxon>Betaproteobacteria</taxon>
        <taxon>Burkholderiales</taxon>
        <taxon>Oxalobacteraceae</taxon>
        <taxon>Telluria group</taxon>
        <taxon>Pseudoduganella</taxon>
    </lineage>
</organism>
<dbReference type="OrthoDB" id="164747at2"/>
<dbReference type="Pfam" id="PF20242">
    <property type="entry name" value="Emfourin"/>
    <property type="match status" value="1"/>
</dbReference>
<evidence type="ECO:0000313" key="2">
    <source>
        <dbReference type="Proteomes" id="UP000240505"/>
    </source>
</evidence>
<proteinExistence type="predicted"/>
<keyword evidence="2" id="KW-1185">Reference proteome</keyword>
<protein>
    <submittedName>
        <fullName evidence="1">Uncharacterized protein</fullName>
    </submittedName>
</protein>
<reference evidence="1 2" key="1">
    <citation type="submission" date="2018-03" db="EMBL/GenBank/DDBJ databases">
        <title>Massilia armeniaca sp. nov., isolated from desert soil.</title>
        <authorList>
            <person name="Huang H."/>
            <person name="Ren M."/>
        </authorList>
    </citation>
    <scope>NUCLEOTIDE SEQUENCE [LARGE SCALE GENOMIC DNA]</scope>
    <source>
        <strain evidence="1 2">ZMN-3</strain>
    </source>
</reference>
<accession>A0A2R4CBM1</accession>
<dbReference type="EMBL" id="CP028324">
    <property type="protein sequence ID" value="AVR97037.1"/>
    <property type="molecule type" value="Genomic_DNA"/>
</dbReference>
<gene>
    <name evidence="1" type="ORF">C9I28_16320</name>
</gene>
<evidence type="ECO:0000313" key="1">
    <source>
        <dbReference type="EMBL" id="AVR97037.1"/>
    </source>
</evidence>
<dbReference type="KEGG" id="masz:C9I28_16320"/>
<dbReference type="RefSeq" id="WP_107142386.1">
    <property type="nucleotide sequence ID" value="NZ_CP028324.1"/>
</dbReference>
<sequence>MRIELVTQGGFAALPGLNRPIVLDCAALPAAVAAECQALASAVRAAGAQAAPAALRDGRSYRLTITAGGQAETYTAADQAMGASFERLLQLVREHGHR</sequence>
<dbReference type="Proteomes" id="UP000240505">
    <property type="component" value="Chromosome"/>
</dbReference>
<dbReference type="InterPro" id="IPR049457">
    <property type="entry name" value="Emfourin"/>
</dbReference>
<dbReference type="AlphaFoldDB" id="A0A2R4CBM1"/>
<name>A0A2R4CBM1_9BURK</name>